<dbReference type="AlphaFoldDB" id="A0A2J6NLB7"/>
<evidence type="ECO:0000256" key="1">
    <source>
        <dbReference type="SAM" id="MobiDB-lite"/>
    </source>
</evidence>
<evidence type="ECO:0000313" key="2">
    <source>
        <dbReference type="EMBL" id="PMB82128.1"/>
    </source>
</evidence>
<sequence length="185" mass="19631">MLFLVQWIRQTRHALHGGTRPLAKTHPTLNWCLLLVAILAGAGASVSNMQTEAATSQAAESSSVKAQRAARASSSSASSASASSVAKEAAANNNRQGEQKMDELPTPDHQNIKLDQNGRAVLNNFAVPAKNQLQIIDAGSGNVLQTFSAQPNAGAVNYTFTKVGNYYLILTDGQQTKTIVLNVSR</sequence>
<name>A0A2J6NLB7_9LACO</name>
<organism evidence="2 3">
    <name type="scientific">Limosilactobacillus pontis</name>
    <dbReference type="NCBI Taxonomy" id="35787"/>
    <lineage>
        <taxon>Bacteria</taxon>
        <taxon>Bacillati</taxon>
        <taxon>Bacillota</taxon>
        <taxon>Bacilli</taxon>
        <taxon>Lactobacillales</taxon>
        <taxon>Lactobacillaceae</taxon>
        <taxon>Limosilactobacillus</taxon>
    </lineage>
</organism>
<protein>
    <submittedName>
        <fullName evidence="2">Uncharacterized protein</fullName>
    </submittedName>
</protein>
<proteinExistence type="predicted"/>
<accession>A0A2J6NLB7</accession>
<gene>
    <name evidence="2" type="ORF">CK797_07570</name>
</gene>
<feature type="region of interest" description="Disordered" evidence="1">
    <location>
        <begin position="69"/>
        <end position="111"/>
    </location>
</feature>
<feature type="compositionally biased region" description="Low complexity" evidence="1">
    <location>
        <begin position="69"/>
        <end position="91"/>
    </location>
</feature>
<comment type="caution">
    <text evidence="2">The sequence shown here is derived from an EMBL/GenBank/DDBJ whole genome shotgun (WGS) entry which is preliminary data.</text>
</comment>
<reference evidence="2 3" key="1">
    <citation type="submission" date="2017-09" db="EMBL/GenBank/DDBJ databases">
        <title>Bacterial strain isolated from the female urinary microbiota.</title>
        <authorList>
            <person name="Thomas-White K."/>
            <person name="Kumar N."/>
            <person name="Forster S."/>
            <person name="Putonti C."/>
            <person name="Lawley T."/>
            <person name="Wolfe A.J."/>
        </authorList>
    </citation>
    <scope>NUCLEOTIDE SEQUENCE [LARGE SCALE GENOMIC DNA]</scope>
    <source>
        <strain evidence="2 3">UMB0683</strain>
    </source>
</reference>
<evidence type="ECO:0000313" key="3">
    <source>
        <dbReference type="Proteomes" id="UP000239920"/>
    </source>
</evidence>
<dbReference type="Proteomes" id="UP000239920">
    <property type="component" value="Unassembled WGS sequence"/>
</dbReference>
<dbReference type="EMBL" id="PNFV01000009">
    <property type="protein sequence ID" value="PMB82128.1"/>
    <property type="molecule type" value="Genomic_DNA"/>
</dbReference>